<evidence type="ECO:0000313" key="4">
    <source>
        <dbReference type="Proteomes" id="UP000683360"/>
    </source>
</evidence>
<dbReference type="InterPro" id="IPR003599">
    <property type="entry name" value="Ig_sub"/>
</dbReference>
<proteinExistence type="predicted"/>
<evidence type="ECO:0000313" key="3">
    <source>
        <dbReference type="EMBL" id="CAG2248793.1"/>
    </source>
</evidence>
<dbReference type="SMART" id="SM00409">
    <property type="entry name" value="IG"/>
    <property type="match status" value="2"/>
</dbReference>
<evidence type="ECO:0000259" key="2">
    <source>
        <dbReference type="PROSITE" id="PS50835"/>
    </source>
</evidence>
<dbReference type="Proteomes" id="UP000683360">
    <property type="component" value="Unassembled WGS sequence"/>
</dbReference>
<gene>
    <name evidence="3" type="ORF">MEDL_60687</name>
</gene>
<feature type="compositionally biased region" description="Polar residues" evidence="1">
    <location>
        <begin position="173"/>
        <end position="182"/>
    </location>
</feature>
<accession>A0A8S3UX15</accession>
<feature type="domain" description="Ig-like" evidence="2">
    <location>
        <begin position="15"/>
        <end position="116"/>
    </location>
</feature>
<organism evidence="3 4">
    <name type="scientific">Mytilus edulis</name>
    <name type="common">Blue mussel</name>
    <dbReference type="NCBI Taxonomy" id="6550"/>
    <lineage>
        <taxon>Eukaryota</taxon>
        <taxon>Metazoa</taxon>
        <taxon>Spiralia</taxon>
        <taxon>Lophotrochozoa</taxon>
        <taxon>Mollusca</taxon>
        <taxon>Bivalvia</taxon>
        <taxon>Autobranchia</taxon>
        <taxon>Pteriomorphia</taxon>
        <taxon>Mytilida</taxon>
        <taxon>Mytiloidea</taxon>
        <taxon>Mytilidae</taxon>
        <taxon>Mytilinae</taxon>
        <taxon>Mytilus</taxon>
    </lineage>
</organism>
<comment type="caution">
    <text evidence="3">The sequence shown here is derived from an EMBL/GenBank/DDBJ whole genome shotgun (WGS) entry which is preliminary data.</text>
</comment>
<dbReference type="OrthoDB" id="6197558at2759"/>
<sequence>MHQSKDYNKDNKDYPFVIIVFWTLEPEVIRIGETLSLVCTVADVDIIDQGLIRQWTKGPELICYNGHPIDPIKYSEIVTKDNQFKLQINNVTESDLQCNYECRYSFETQTKKLEISKLNFEYPPANGTKATIKSNVSDGIMTVDLHFKKFINADMYGNCREKDTHMHNDVEDQSCTNSNTISEDSRSTAESDINFEEKEKFLSQDTLESSSIWYRVRNRDGNVENKKYFVSTQETVVFNCTCFNQNESTWRVSKRYEEIRLDTNESDKQYIPYTQGLLLNPNLKNQNIDLIGDYKRGECNLIVRNFTTDDTGTYKCEYWEAGNIFIDTYNVYLQSKYLFIKNEAFVKI</sequence>
<dbReference type="SUPFAM" id="SSF48726">
    <property type="entry name" value="Immunoglobulin"/>
    <property type="match status" value="2"/>
</dbReference>
<dbReference type="EMBL" id="CAJPWZ010002951">
    <property type="protein sequence ID" value="CAG2248793.1"/>
    <property type="molecule type" value="Genomic_DNA"/>
</dbReference>
<protein>
    <recommendedName>
        <fullName evidence="2">Ig-like domain-containing protein</fullName>
    </recommendedName>
</protein>
<dbReference type="InterPro" id="IPR036179">
    <property type="entry name" value="Ig-like_dom_sf"/>
</dbReference>
<dbReference type="InterPro" id="IPR013783">
    <property type="entry name" value="Ig-like_fold"/>
</dbReference>
<feature type="region of interest" description="Disordered" evidence="1">
    <location>
        <begin position="170"/>
        <end position="190"/>
    </location>
</feature>
<reference evidence="3" key="1">
    <citation type="submission" date="2021-03" db="EMBL/GenBank/DDBJ databases">
        <authorList>
            <person name="Bekaert M."/>
        </authorList>
    </citation>
    <scope>NUCLEOTIDE SEQUENCE</scope>
</reference>
<dbReference type="PROSITE" id="PS50835">
    <property type="entry name" value="IG_LIKE"/>
    <property type="match status" value="1"/>
</dbReference>
<dbReference type="AlphaFoldDB" id="A0A8S3UX15"/>
<evidence type="ECO:0000256" key="1">
    <source>
        <dbReference type="SAM" id="MobiDB-lite"/>
    </source>
</evidence>
<dbReference type="Gene3D" id="2.60.40.10">
    <property type="entry name" value="Immunoglobulins"/>
    <property type="match status" value="2"/>
</dbReference>
<keyword evidence="4" id="KW-1185">Reference proteome</keyword>
<name>A0A8S3UX15_MYTED</name>
<dbReference type="InterPro" id="IPR007110">
    <property type="entry name" value="Ig-like_dom"/>
</dbReference>